<dbReference type="InterPro" id="IPR015421">
    <property type="entry name" value="PyrdxlP-dep_Trfase_major"/>
</dbReference>
<keyword evidence="1" id="KW-0614">Plasmid</keyword>
<sequence length="69" mass="7661">MYDPVMYRKSISRSRNSIIFGFGVRRTALKIAIANYRSIGQGTHVRIIGRDQGYHGVGFDGISGGRPCE</sequence>
<evidence type="ECO:0000313" key="2">
    <source>
        <dbReference type="Proteomes" id="UP000031368"/>
    </source>
</evidence>
<dbReference type="Gene3D" id="3.40.640.10">
    <property type="entry name" value="Type I PLP-dependent aspartate aminotransferase-like (Major domain)"/>
    <property type="match status" value="1"/>
</dbReference>
<gene>
    <name evidence="1" type="ORF">RGR602_PB00324</name>
</gene>
<dbReference type="EMBL" id="CP006879">
    <property type="protein sequence ID" value="AJD43858.1"/>
    <property type="molecule type" value="Genomic_DNA"/>
</dbReference>
<dbReference type="HOGENOM" id="CLU_2773035_0_0_5"/>
<keyword evidence="1" id="KW-0670">Pyruvate</keyword>
<organism evidence="1 2">
    <name type="scientific">Rhizobium gallicum bv. gallicum R602sp</name>
    <dbReference type="NCBI Taxonomy" id="1041138"/>
    <lineage>
        <taxon>Bacteria</taxon>
        <taxon>Pseudomonadati</taxon>
        <taxon>Pseudomonadota</taxon>
        <taxon>Alphaproteobacteria</taxon>
        <taxon>Hyphomicrobiales</taxon>
        <taxon>Rhizobiaceae</taxon>
        <taxon>Rhizobium/Agrobacterium group</taxon>
        <taxon>Rhizobium</taxon>
    </lineage>
</organism>
<dbReference type="AlphaFoldDB" id="A0A0B4XB76"/>
<dbReference type="Proteomes" id="UP000031368">
    <property type="component" value="Plasmid pRgalR602b"/>
</dbReference>
<reference evidence="1 2" key="1">
    <citation type="submission" date="2013-11" db="EMBL/GenBank/DDBJ databases">
        <title>Complete genome sequence of Rhizobium gallicum bv. gallicum R602.</title>
        <authorList>
            <person name="Bustos P."/>
            <person name="Santamaria R.I."/>
            <person name="Lozano L."/>
            <person name="Acosta J.L."/>
            <person name="Ormeno-Orrillo E."/>
            <person name="Rogel M.A."/>
            <person name="Romero D."/>
            <person name="Cevallos M.A."/>
            <person name="Martinez-Romero E."/>
            <person name="Gonzalez V."/>
        </authorList>
    </citation>
    <scope>NUCLEOTIDE SEQUENCE [LARGE SCALE GENOMIC DNA]</scope>
    <source>
        <strain evidence="1 2">R602</strain>
        <plasmid evidence="1 2">pRgalR602b</plasmid>
    </source>
</reference>
<evidence type="ECO:0000313" key="1">
    <source>
        <dbReference type="EMBL" id="AJD43858.1"/>
    </source>
</evidence>
<proteinExistence type="predicted"/>
<dbReference type="KEGG" id="rga:RGR602_PB00324"/>
<protein>
    <submittedName>
        <fullName evidence="1">Beta alanine--pyruvate transaminase domain-containing protein</fullName>
    </submittedName>
</protein>
<geneLocation type="plasmid" evidence="1 2">
    <name>pRgalR602b</name>
</geneLocation>
<accession>A0A0B4XB76</accession>
<name>A0A0B4XB76_9HYPH</name>
<keyword evidence="2" id="KW-1185">Reference proteome</keyword>